<evidence type="ECO:0000313" key="1">
    <source>
        <dbReference type="EMBL" id="ABG54064.1"/>
    </source>
</evidence>
<sequence length="112" mass="13103">MSKGGSSILKNLQEIDKLKFEKEIKQFQNNSIIPIKNFNIPEELLEWFTTGCVEILIINGLSGMVKTELIKSFLKSKNIEFLFIRNVHGLRDYNPQVHKAVINFRRKKRKLL</sequence>
<geneLocation type="mitochondrion" evidence="1"/>
<organism evidence="1">
    <name type="scientific">Phytophthora sojae</name>
    <name type="common">Soybean stem and root rot agent</name>
    <name type="synonym">Phytophthora megasperma f. sp. glycines</name>
    <dbReference type="NCBI Taxonomy" id="67593"/>
    <lineage>
        <taxon>Eukaryota</taxon>
        <taxon>Sar</taxon>
        <taxon>Stramenopiles</taxon>
        <taxon>Oomycota</taxon>
        <taxon>Peronosporomycetes</taxon>
        <taxon>Peronosporales</taxon>
        <taxon>Peronosporaceae</taxon>
        <taxon>Phytophthora</taxon>
    </lineage>
</organism>
<dbReference type="EMBL" id="DQ832717">
    <property type="protein sequence ID" value="ABG54064.1"/>
    <property type="molecule type" value="Genomic_DNA"/>
</dbReference>
<gene>
    <name evidence="1" type="primary">orf112a</name>
</gene>
<name>A4ZH95_PHYSO</name>
<reference evidence="1" key="1">
    <citation type="journal article" date="2007" name="Curr. Genet.">
        <title>Mitochondrial genome sequences and comparative genomics of Phytophthora ramorum and P. sojae.</title>
        <authorList>
            <person name="Martin F.N."/>
            <person name="Bensasson D."/>
            <person name="Tyler B.M."/>
            <person name="Boore J.L."/>
        </authorList>
    </citation>
    <scope>NUCLEOTIDE SEQUENCE</scope>
    <source>
        <strain evidence="1">P6497</strain>
    </source>
</reference>
<keyword evidence="1" id="KW-0496">Mitochondrion</keyword>
<accession>A4ZH95</accession>
<dbReference type="AlphaFoldDB" id="A4ZH95"/>
<dbReference type="GeneID" id="5065904"/>
<dbReference type="KEGG" id="psoj:PhsooMp26"/>
<proteinExistence type="predicted"/>
<protein>
    <submittedName>
        <fullName evidence="1">Orf112a</fullName>
    </submittedName>
</protein>
<dbReference type="RefSeq" id="YP_001165403.1">
    <property type="nucleotide sequence ID" value="NC_009385.1"/>
</dbReference>